<dbReference type="AlphaFoldDB" id="A0A4R4EAW8"/>
<dbReference type="InterPro" id="IPR041662">
    <property type="entry name" value="SusD-like_2"/>
</dbReference>
<proteinExistence type="predicted"/>
<sequence length="452" mass="48974">MNFKNKSFWLLAVSGSLLFGSCKKGFLDVNENPNSPTDLNITPELLFTQAANAVGQRQGSANLTFIMNWLGYTGASGSYALDGTETSYNIDQNFGEGIWANNYNVLYDLYLAKTKALAKGDTVLAGASMILSTKLWQDLVDLFGNIPYKQAFGGGGNPRPGYDAAQSIYNDLQLTLDTAKSYMGRTARTTFAGLDIVNGGNQTNWIRFANTMKLRLLIHQSNVIGATPPTAEITKIMDGGSSLNIIRTAAQSADVNPGYVNEANKQQPFFAAYGFTPANASANEITRANNYVLNELSNNSDPRIARLFTTISGNFIGVDYGLSAGNPTSGAASRFGPGLINNPTSATNAQWIMRHHRPGEAHPVPEVHRADADRSDRSVYGLPPRSGLPPRWFPLGKPEPQQPGYPEPPAPPAERVHYEHGQRCGSERDQPLPEAFLATLIQSHSSAKKNKA</sequence>
<reference evidence="2 3" key="1">
    <citation type="submission" date="2019-03" db="EMBL/GenBank/DDBJ databases">
        <authorList>
            <person name="Kim M.K.M."/>
        </authorList>
    </citation>
    <scope>NUCLEOTIDE SEQUENCE [LARGE SCALE GENOMIC DNA]</scope>
    <source>
        <strain evidence="2 3">17J68-15</strain>
    </source>
</reference>
<feature type="region of interest" description="Disordered" evidence="1">
    <location>
        <begin position="360"/>
        <end position="433"/>
    </location>
</feature>
<feature type="compositionally biased region" description="Basic and acidic residues" evidence="1">
    <location>
        <begin position="360"/>
        <end position="377"/>
    </location>
</feature>
<gene>
    <name evidence="2" type="ORF">E0486_01595</name>
</gene>
<feature type="compositionally biased region" description="Pro residues" evidence="1">
    <location>
        <begin position="400"/>
        <end position="412"/>
    </location>
</feature>
<dbReference type="Proteomes" id="UP000295164">
    <property type="component" value="Unassembled WGS sequence"/>
</dbReference>
<name>A0A4R4EAW8_9BACT</name>
<dbReference type="Pfam" id="PF12771">
    <property type="entry name" value="SusD-like_2"/>
    <property type="match status" value="1"/>
</dbReference>
<keyword evidence="3" id="KW-1185">Reference proteome</keyword>
<accession>A0A4R4EAW8</accession>
<dbReference type="RefSeq" id="WP_131850380.1">
    <property type="nucleotide sequence ID" value="NZ_SKFH01000001.1"/>
</dbReference>
<evidence type="ECO:0000256" key="1">
    <source>
        <dbReference type="SAM" id="MobiDB-lite"/>
    </source>
</evidence>
<feature type="compositionally biased region" description="Basic and acidic residues" evidence="1">
    <location>
        <begin position="414"/>
        <end position="431"/>
    </location>
</feature>
<evidence type="ECO:0000313" key="3">
    <source>
        <dbReference type="Proteomes" id="UP000295164"/>
    </source>
</evidence>
<evidence type="ECO:0000313" key="2">
    <source>
        <dbReference type="EMBL" id="TCZ75025.1"/>
    </source>
</evidence>
<keyword evidence="2" id="KW-0449">Lipoprotein</keyword>
<comment type="caution">
    <text evidence="2">The sequence shown here is derived from an EMBL/GenBank/DDBJ whole genome shotgun (WGS) entry which is preliminary data.</text>
</comment>
<protein>
    <submittedName>
        <fullName evidence="2">SusD/RagB family nutrient-binding outer membrane lipoprotein</fullName>
    </submittedName>
</protein>
<dbReference type="Gene3D" id="1.25.40.390">
    <property type="match status" value="1"/>
</dbReference>
<dbReference type="EMBL" id="SKFH01000001">
    <property type="protein sequence ID" value="TCZ75025.1"/>
    <property type="molecule type" value="Genomic_DNA"/>
</dbReference>
<dbReference type="InterPro" id="IPR011990">
    <property type="entry name" value="TPR-like_helical_dom_sf"/>
</dbReference>
<dbReference type="OrthoDB" id="614457at2"/>
<dbReference type="SUPFAM" id="SSF48452">
    <property type="entry name" value="TPR-like"/>
    <property type="match status" value="1"/>
</dbReference>
<dbReference type="PROSITE" id="PS51257">
    <property type="entry name" value="PROKAR_LIPOPROTEIN"/>
    <property type="match status" value="1"/>
</dbReference>
<organism evidence="2 3">
    <name type="scientific">Flaviaesturariibacter aridisoli</name>
    <dbReference type="NCBI Taxonomy" id="2545761"/>
    <lineage>
        <taxon>Bacteria</taxon>
        <taxon>Pseudomonadati</taxon>
        <taxon>Bacteroidota</taxon>
        <taxon>Chitinophagia</taxon>
        <taxon>Chitinophagales</taxon>
        <taxon>Chitinophagaceae</taxon>
        <taxon>Flaviaestuariibacter</taxon>
    </lineage>
</organism>